<evidence type="ECO:0000259" key="1">
    <source>
        <dbReference type="Pfam" id="PF14033"/>
    </source>
</evidence>
<evidence type="ECO:0000313" key="4">
    <source>
        <dbReference type="Proteomes" id="UP000813824"/>
    </source>
</evidence>
<evidence type="ECO:0000259" key="2">
    <source>
        <dbReference type="Pfam" id="PF21666"/>
    </source>
</evidence>
<dbReference type="InterPro" id="IPR025340">
    <property type="entry name" value="DUF4246"/>
</dbReference>
<comment type="caution">
    <text evidence="3">The sequence shown here is derived from an EMBL/GenBank/DDBJ whole genome shotgun (WGS) entry which is preliminary data.</text>
</comment>
<dbReference type="PANTHER" id="PTHR33119">
    <property type="entry name" value="IFI3P"/>
    <property type="match status" value="1"/>
</dbReference>
<sequence length="626" mass="71051">MDSSPKRKVNPMVVHDFYGSSTDVTGDSLPFRYPHPFIVRDYAEYDEPPPNDIEDIKTLAELQMQKLSWAIREKQGWQEKMKRPDVLARWQEEARSSQQNERLDRKLTENMINYVFAELEAYAKLADPKSGIQHACNDASFCSYSLLPKDIVQALMTAVARLEDVPEAQKDWHPGSNGQVLDLVHPSLYCLVYGRSLVRDAQGNVSVATVDLQQLRSVGDASFASERYAWLPSDFAVEEDGRVRLSSPYINNLHKSNKELYEIIPTVLSHFIPMFERVLGAIDKTDRPRTRGPFLGNHRAAIMSHGDPDKIQAIEDYLPLPGRIKLDDNGDVGCIWGKNNRDWGAEADAEENEFEGYAGDNKEERRLAWVLSQPTITLPDAPEVYGGALERDFRVANLRGRTVQCIVKLANIHLTPEKPEYPGGNWHVEGMINERIVATGIYYLDSDNISESKLQFRTTVAEPFYHEQDDSDCMKVLYGQDRDCELVQERGAITTSAGLALAFPNIYQHCVSPFRLVDPTRPGHRKILAFFLVEPNQRVPSTSDVAPQQAKWMLDFMHDSTVHSAGGTRFGTLPAELRDLTVEKTDGLMTAKEANRVREELMKERSRNVQRYNKEVMGLTFNMCEH</sequence>
<dbReference type="PANTHER" id="PTHR33119:SF1">
    <property type="entry name" value="FE2OG DIOXYGENASE DOMAIN-CONTAINING PROTEIN"/>
    <property type="match status" value="1"/>
</dbReference>
<reference evidence="3" key="1">
    <citation type="journal article" date="2021" name="New Phytol.">
        <title>Evolutionary innovations through gain and loss of genes in the ectomycorrhizal Boletales.</title>
        <authorList>
            <person name="Wu G."/>
            <person name="Miyauchi S."/>
            <person name="Morin E."/>
            <person name="Kuo A."/>
            <person name="Drula E."/>
            <person name="Varga T."/>
            <person name="Kohler A."/>
            <person name="Feng B."/>
            <person name="Cao Y."/>
            <person name="Lipzen A."/>
            <person name="Daum C."/>
            <person name="Hundley H."/>
            <person name="Pangilinan J."/>
            <person name="Johnson J."/>
            <person name="Barry K."/>
            <person name="LaButti K."/>
            <person name="Ng V."/>
            <person name="Ahrendt S."/>
            <person name="Min B."/>
            <person name="Choi I.G."/>
            <person name="Park H."/>
            <person name="Plett J.M."/>
            <person name="Magnuson J."/>
            <person name="Spatafora J.W."/>
            <person name="Nagy L.G."/>
            <person name="Henrissat B."/>
            <person name="Grigoriev I.V."/>
            <person name="Yang Z.L."/>
            <person name="Xu J."/>
            <person name="Martin F.M."/>
        </authorList>
    </citation>
    <scope>NUCLEOTIDE SEQUENCE</scope>
    <source>
        <strain evidence="3">KKN 215</strain>
    </source>
</reference>
<protein>
    <submittedName>
        <fullName evidence="3">Uncharacterized protein</fullName>
    </submittedName>
</protein>
<dbReference type="AlphaFoldDB" id="A0A8K0XKS3"/>
<dbReference type="Pfam" id="PF21666">
    <property type="entry name" value="DUF4246_N"/>
    <property type="match status" value="1"/>
</dbReference>
<evidence type="ECO:0000313" key="3">
    <source>
        <dbReference type="EMBL" id="KAH8082850.1"/>
    </source>
</evidence>
<dbReference type="InterPro" id="IPR049192">
    <property type="entry name" value="DUF4246_C"/>
</dbReference>
<dbReference type="EMBL" id="JAEVFJ010000049">
    <property type="protein sequence ID" value="KAH8082850.1"/>
    <property type="molecule type" value="Genomic_DNA"/>
</dbReference>
<gene>
    <name evidence="3" type="ORF">BXZ70DRAFT_1012258</name>
</gene>
<feature type="domain" description="DUF4246" evidence="2">
    <location>
        <begin position="33"/>
        <end position="93"/>
    </location>
</feature>
<name>A0A8K0XKS3_9AGAR</name>
<feature type="domain" description="DUF4246" evidence="1">
    <location>
        <begin position="109"/>
        <end position="553"/>
    </location>
</feature>
<dbReference type="OrthoDB" id="415532at2759"/>
<accession>A0A8K0XKS3</accession>
<dbReference type="InterPro" id="IPR049207">
    <property type="entry name" value="DUF4246_N"/>
</dbReference>
<proteinExistence type="predicted"/>
<dbReference type="Pfam" id="PF14033">
    <property type="entry name" value="DUF4246"/>
    <property type="match status" value="1"/>
</dbReference>
<dbReference type="Proteomes" id="UP000813824">
    <property type="component" value="Unassembled WGS sequence"/>
</dbReference>
<organism evidence="3 4">
    <name type="scientific">Cristinia sonorae</name>
    <dbReference type="NCBI Taxonomy" id="1940300"/>
    <lineage>
        <taxon>Eukaryota</taxon>
        <taxon>Fungi</taxon>
        <taxon>Dikarya</taxon>
        <taxon>Basidiomycota</taxon>
        <taxon>Agaricomycotina</taxon>
        <taxon>Agaricomycetes</taxon>
        <taxon>Agaricomycetidae</taxon>
        <taxon>Agaricales</taxon>
        <taxon>Pleurotineae</taxon>
        <taxon>Stephanosporaceae</taxon>
        <taxon>Cristinia</taxon>
    </lineage>
</organism>
<keyword evidence="4" id="KW-1185">Reference proteome</keyword>